<dbReference type="RefSeq" id="XP_017312831.1">
    <property type="nucleotide sequence ID" value="XM_017457342.3"/>
</dbReference>
<dbReference type="Pfam" id="PF05511">
    <property type="entry name" value="ATP-synt_F6"/>
    <property type="match status" value="1"/>
</dbReference>
<dbReference type="GO" id="GO:0045259">
    <property type="term" value="C:proton-transporting ATP synthase complex"/>
    <property type="evidence" value="ECO:0007669"/>
    <property type="project" value="UniProtKB-KW"/>
</dbReference>
<dbReference type="InterPro" id="IPR008387">
    <property type="entry name" value="ATP_synth_f6_mt"/>
</dbReference>
<evidence type="ECO:0000256" key="1">
    <source>
        <dbReference type="ARBA" id="ARBA00004273"/>
    </source>
</evidence>
<sequence length="567" mass="61010">MAVLYHRVRCLKLLKSLHMEKSFSILRRMPGIATLSTKAGNPKKPIRYTSIKKAKPQTIVDIGNLLLQRATKPKESQQLVIGEVVLKPATQTASNSMATIGPVPANSKTVAAKKPVIKAVPELSVISTPTFTTTVAKCADSLFETTTCVKKVEETVPEASVTRDNRSTKASASSELSPPVSTAFSVSLKEMTEGTHVPSNVIDETTSTRHAIPETGAALAPAPETYFGILPSVGTVIPTTGKVSDLSPNLSPDLSPAVNGSTEATAVSGDMEIIDAPKDATSTRAVHGSEVNDIMPMQEGALVENLDGPNTCTHRIRAPLTITEVKNSQTQGIASELSATGEIINDQDLVQHLCNLQSPMTTETSTDSSFTTCSPQIPYKEETVGHKLTPDVETGSPETAFRLPFTDPVASPVVPNKDSAVQVVAPEEVAVFTSQPKIMDASAEKGPDVTPETVFERNIIWSNKCLMTSDPANAELAEEELKTEGERSVQEVLEAQLDPIQKLFLDKIREFSTKSKSCDGLLDAGPEYKKAFSEELTKLQRLYGKGDLSSFPEFKFSEPVLDEMNTK</sequence>
<keyword evidence="7" id="KW-0406">Ion transport</keyword>
<dbReference type="STRING" id="7998.ENSIPUP00000029911"/>
<dbReference type="Proteomes" id="UP000221080">
    <property type="component" value="Chromosome 26"/>
</dbReference>
<comment type="similarity">
    <text evidence="2">Belongs to the eukaryotic ATPase subunit F6 family.</text>
</comment>
<evidence type="ECO:0000256" key="6">
    <source>
        <dbReference type="ARBA" id="ARBA00022792"/>
    </source>
</evidence>
<evidence type="ECO:0000256" key="4">
    <source>
        <dbReference type="ARBA" id="ARBA00022547"/>
    </source>
</evidence>
<keyword evidence="4" id="KW-0138">CF(0)</keyword>
<evidence type="ECO:0000256" key="9">
    <source>
        <dbReference type="ARBA" id="ARBA00023136"/>
    </source>
</evidence>
<evidence type="ECO:0000313" key="15">
    <source>
        <dbReference type="Proteomes" id="UP000221080"/>
    </source>
</evidence>
<dbReference type="FunFam" id="1.10.246.110:FF:000001">
    <property type="entry name" value="ATP synthase-coupling factor 6, mitochondrial"/>
    <property type="match status" value="1"/>
</dbReference>
<keyword evidence="3" id="KW-0813">Transport</keyword>
<dbReference type="AlphaFoldDB" id="A0A2D0Q554"/>
<name>A0A2D0Q554_ICTPU</name>
<evidence type="ECO:0000256" key="7">
    <source>
        <dbReference type="ARBA" id="ARBA00023065"/>
    </source>
</evidence>
<evidence type="ECO:0000256" key="11">
    <source>
        <dbReference type="ARBA" id="ARBA00059339"/>
    </source>
</evidence>
<comment type="function">
    <text evidence="11">Subunit F6, of the mitochondrial membrane ATP synthase complex (F(1)F(0) ATP synthase or Complex V) that produces ATP from ADP in the presence of a proton gradient across the membrane which is generated by electron transport complexes of the respiratory chain. ATP synthase complex consist of a soluble F(1) head domain - the catalytic core - and a membrane F(1) domain - the membrane proton channel. These two domains are linked by a central stalk rotating inside the F(1) region and a stationary peripheral stalk. During catalysis, ATP synthesis in the catalytic domain of F(1) is coupled via a rotary mechanism of the central stalk subunits to proton translocation. In vivo, can only synthesize ATP although its ATP hydrolase activity can be activated artificially in vitro. Part of the complex F(0) domain. Part of the complex F(0) domain and the peripheric stalk, which acts as a stator to hold the catalytic alpha(3)beta(3) subcomplex and subunit a/ATP6 static relative to the rotary elements.</text>
</comment>
<evidence type="ECO:0000256" key="14">
    <source>
        <dbReference type="SAM" id="MobiDB-lite"/>
    </source>
</evidence>
<keyword evidence="6" id="KW-0999">Mitochondrion inner membrane</keyword>
<feature type="region of interest" description="Disordered" evidence="14">
    <location>
        <begin position="157"/>
        <end position="176"/>
    </location>
</feature>
<dbReference type="Gene3D" id="1.10.246.110">
    <property type="entry name" value="Mitochondrial ATP synthase-coupling factor 6"/>
    <property type="match status" value="1"/>
</dbReference>
<dbReference type="GO" id="GO:0015986">
    <property type="term" value="P:proton motive force-driven ATP synthesis"/>
    <property type="evidence" value="ECO:0007669"/>
    <property type="project" value="InterPro"/>
</dbReference>
<dbReference type="KEGG" id="ipu:108258609"/>
<comment type="subunit">
    <text evidence="12">Component of the ATP synthase complex composed at least of ATP5F1A/subunit alpha, ATP5F1B/subunit beta, ATP5MC1/subunit c (homooctomer), MT-ATP6/subunit a, MT-ATP8/subunit 8, ATP5ME/subunit e, ATP5MF/subunit f, ATP5MG/subunit g, ATP5MK/subunit k, ATP5MJ/subunit j, ATP5F1C/subunit gamma, ATP5F1D/subunit delta, ATP5F1E/subunit epsilon, ATP5PF/subunit F6, ATP5PB/subunit b, ATP5PD/subunit d, ATP5PO/subunit OSCP. ATP synthase complex consists of a soluble F(1) head domain (subunits alpha(3) and beta(3)) - the catalytic core - and a membrane F(0) domain - the membrane proton channel (subunits c, a, 8, e, f, g, k and j). These two domains are linked by a central stalk (subunits gamma, delta, and epsilon) rotating inside the F1 region and a stationary peripheral stalk (subunits F6, b, d, and OSCP).</text>
</comment>
<evidence type="ECO:0000256" key="13">
    <source>
        <dbReference type="ARBA" id="ARBA00073749"/>
    </source>
</evidence>
<proteinExistence type="inferred from homology"/>
<keyword evidence="8" id="KW-0496">Mitochondrion</keyword>
<dbReference type="GO" id="GO:0005743">
    <property type="term" value="C:mitochondrial inner membrane"/>
    <property type="evidence" value="ECO:0007669"/>
    <property type="project" value="UniProtKB-SubCell"/>
</dbReference>
<protein>
    <recommendedName>
        <fullName evidence="13">ATP synthase peripheral stalk subunit F6, mitochondrial</fullName>
    </recommendedName>
    <alternativeName>
        <fullName evidence="10">ATP synthase peripheral stalk subunit F6</fullName>
    </alternativeName>
</protein>
<keyword evidence="15" id="KW-1185">Reference proteome</keyword>
<organism evidence="15 16">
    <name type="scientific">Ictalurus punctatus</name>
    <name type="common">Channel catfish</name>
    <name type="synonym">Silurus punctatus</name>
    <dbReference type="NCBI Taxonomy" id="7998"/>
    <lineage>
        <taxon>Eukaryota</taxon>
        <taxon>Metazoa</taxon>
        <taxon>Chordata</taxon>
        <taxon>Craniata</taxon>
        <taxon>Vertebrata</taxon>
        <taxon>Euteleostomi</taxon>
        <taxon>Actinopterygii</taxon>
        <taxon>Neopterygii</taxon>
        <taxon>Teleostei</taxon>
        <taxon>Ostariophysi</taxon>
        <taxon>Siluriformes</taxon>
        <taxon>Ictaluridae</taxon>
        <taxon>Ictalurus</taxon>
    </lineage>
</organism>
<evidence type="ECO:0000256" key="3">
    <source>
        <dbReference type="ARBA" id="ARBA00022448"/>
    </source>
</evidence>
<dbReference type="OMA" id="STINAPQ"/>
<dbReference type="GO" id="GO:0015078">
    <property type="term" value="F:proton transmembrane transporter activity"/>
    <property type="evidence" value="ECO:0007669"/>
    <property type="project" value="InterPro"/>
</dbReference>
<evidence type="ECO:0000256" key="5">
    <source>
        <dbReference type="ARBA" id="ARBA00022781"/>
    </source>
</evidence>
<dbReference type="SUPFAM" id="SSF111357">
    <property type="entry name" value="Mitochondrial ATP synthase coupling factor 6"/>
    <property type="match status" value="1"/>
</dbReference>
<keyword evidence="9" id="KW-0472">Membrane</keyword>
<comment type="subcellular location">
    <subcellularLocation>
        <location evidence="1">Mitochondrion inner membrane</location>
    </subcellularLocation>
</comment>
<evidence type="ECO:0000313" key="16">
    <source>
        <dbReference type="RefSeq" id="XP_017312831.1"/>
    </source>
</evidence>
<dbReference type="InterPro" id="IPR036204">
    <property type="entry name" value="ATP_synth_f6_sf_mt"/>
</dbReference>
<dbReference type="GeneID" id="108258609"/>
<evidence type="ECO:0000256" key="8">
    <source>
        <dbReference type="ARBA" id="ARBA00023128"/>
    </source>
</evidence>
<reference evidence="16" key="2">
    <citation type="submission" date="2025-08" db="UniProtKB">
        <authorList>
            <consortium name="RefSeq"/>
        </authorList>
    </citation>
    <scope>IDENTIFICATION</scope>
    <source>
        <tissue evidence="16">Blood</tissue>
    </source>
</reference>
<gene>
    <name evidence="16" type="primary">LOC108258609</name>
</gene>
<dbReference type="PANTHER" id="PTHR12441:SF14">
    <property type="entry name" value="ATP SYNTHASE-COUPLING FACTOR 6, MITOCHONDRIAL"/>
    <property type="match status" value="1"/>
</dbReference>
<reference evidence="15" key="1">
    <citation type="journal article" date="2016" name="Nat. Commun.">
        <title>The channel catfish genome sequence provides insights into the evolution of scale formation in teleosts.</title>
        <authorList>
            <person name="Liu Z."/>
            <person name="Liu S."/>
            <person name="Yao J."/>
            <person name="Bao L."/>
            <person name="Zhang J."/>
            <person name="Li Y."/>
            <person name="Jiang C."/>
            <person name="Sun L."/>
            <person name="Wang R."/>
            <person name="Zhang Y."/>
            <person name="Zhou T."/>
            <person name="Zeng Q."/>
            <person name="Fu Q."/>
            <person name="Gao S."/>
            <person name="Li N."/>
            <person name="Koren S."/>
            <person name="Jiang Y."/>
            <person name="Zimin A."/>
            <person name="Xu P."/>
            <person name="Phillippy A.M."/>
            <person name="Geng X."/>
            <person name="Song L."/>
            <person name="Sun F."/>
            <person name="Li C."/>
            <person name="Wang X."/>
            <person name="Chen A."/>
            <person name="Jin Y."/>
            <person name="Yuan Z."/>
            <person name="Yang Y."/>
            <person name="Tan S."/>
            <person name="Peatman E."/>
            <person name="Lu J."/>
            <person name="Qin Z."/>
            <person name="Dunham R."/>
            <person name="Li Z."/>
            <person name="Sonstegard T."/>
            <person name="Feng J."/>
            <person name="Danzmann R.G."/>
            <person name="Schroeder S."/>
            <person name="Scheffler B."/>
            <person name="Duke M.V."/>
            <person name="Ballard L."/>
            <person name="Kucuktas H."/>
            <person name="Kaltenboeck L."/>
            <person name="Liu H."/>
            <person name="Armbruster J."/>
            <person name="Xie Y."/>
            <person name="Kirby M.L."/>
            <person name="Tian Y."/>
            <person name="Flanagan M.E."/>
            <person name="Mu W."/>
            <person name="Waldbieser G.C."/>
        </authorList>
    </citation>
    <scope>NUCLEOTIDE SEQUENCE [LARGE SCALE GENOMIC DNA]</scope>
    <source>
        <strain evidence="15">SDA103</strain>
    </source>
</reference>
<keyword evidence="5" id="KW-0375">Hydrogen ion transport</keyword>
<dbReference type="OrthoDB" id="8902296at2759"/>
<accession>A0A2D0Q554</accession>
<evidence type="ECO:0000256" key="10">
    <source>
        <dbReference type="ARBA" id="ARBA00029863"/>
    </source>
</evidence>
<evidence type="ECO:0000256" key="12">
    <source>
        <dbReference type="ARBA" id="ARBA00064647"/>
    </source>
</evidence>
<evidence type="ECO:0000256" key="2">
    <source>
        <dbReference type="ARBA" id="ARBA00007346"/>
    </source>
</evidence>
<dbReference type="PANTHER" id="PTHR12441">
    <property type="entry name" value="ATP SYNTHASE COUPLING FACTOR 6, MITOCHONDRIAL"/>
    <property type="match status" value="1"/>
</dbReference>